<dbReference type="InterPro" id="IPR036144">
    <property type="entry name" value="RibA-like_sf"/>
</dbReference>
<protein>
    <recommendedName>
        <fullName evidence="3">GTP cyclohydrolase II</fullName>
        <ecNumber evidence="3">3.5.4.25</ecNumber>
    </recommendedName>
</protein>
<feature type="domain" description="GTP cyclohydrolase II" evidence="10">
    <location>
        <begin position="202"/>
        <end position="331"/>
    </location>
</feature>
<comment type="pathway">
    <text evidence="1">Cofactor biosynthesis; riboflavin biosynthesis.</text>
</comment>
<feature type="region of interest" description="Disordered" evidence="9">
    <location>
        <begin position="1"/>
        <end position="51"/>
    </location>
</feature>
<dbReference type="CDD" id="cd00641">
    <property type="entry name" value="GTP_cyclohydro2"/>
    <property type="match status" value="1"/>
</dbReference>
<dbReference type="AlphaFoldDB" id="A0A433DH23"/>
<comment type="caution">
    <text evidence="11">The sequence shown here is derived from an EMBL/GenBank/DDBJ whole genome shotgun (WGS) entry which is preliminary data.</text>
</comment>
<dbReference type="PANTHER" id="PTHR21327">
    <property type="entry name" value="GTP CYCLOHYDROLASE II-RELATED"/>
    <property type="match status" value="1"/>
</dbReference>
<dbReference type="EC" id="3.5.4.25" evidence="3"/>
<name>A0A433DH23_9FUNG</name>
<organism evidence="11 12">
    <name type="scientific">Jimgerdemannia flammicorona</name>
    <dbReference type="NCBI Taxonomy" id="994334"/>
    <lineage>
        <taxon>Eukaryota</taxon>
        <taxon>Fungi</taxon>
        <taxon>Fungi incertae sedis</taxon>
        <taxon>Mucoromycota</taxon>
        <taxon>Mucoromycotina</taxon>
        <taxon>Endogonomycetes</taxon>
        <taxon>Endogonales</taxon>
        <taxon>Endogonaceae</taxon>
        <taxon>Jimgerdemannia</taxon>
    </lineage>
</organism>
<evidence type="ECO:0000256" key="4">
    <source>
        <dbReference type="ARBA" id="ARBA00022619"/>
    </source>
</evidence>
<evidence type="ECO:0000256" key="8">
    <source>
        <dbReference type="ARBA" id="ARBA00049295"/>
    </source>
</evidence>
<evidence type="ECO:0000256" key="1">
    <source>
        <dbReference type="ARBA" id="ARBA00005104"/>
    </source>
</evidence>
<evidence type="ECO:0000313" key="12">
    <source>
        <dbReference type="Proteomes" id="UP000268093"/>
    </source>
</evidence>
<proteinExistence type="inferred from homology"/>
<reference evidence="11 12" key="1">
    <citation type="journal article" date="2018" name="New Phytol.">
        <title>Phylogenomics of Endogonaceae and evolution of mycorrhizas within Mucoromycota.</title>
        <authorList>
            <person name="Chang Y."/>
            <person name="Desiro A."/>
            <person name="Na H."/>
            <person name="Sandor L."/>
            <person name="Lipzen A."/>
            <person name="Clum A."/>
            <person name="Barry K."/>
            <person name="Grigoriev I.V."/>
            <person name="Martin F.M."/>
            <person name="Stajich J.E."/>
            <person name="Smith M.E."/>
            <person name="Bonito G."/>
            <person name="Spatafora J.W."/>
        </authorList>
    </citation>
    <scope>NUCLEOTIDE SEQUENCE [LARGE SCALE GENOMIC DNA]</scope>
    <source>
        <strain evidence="11 12">GMNB39</strain>
    </source>
</reference>
<keyword evidence="6 11" id="KW-0378">Hydrolase</keyword>
<evidence type="ECO:0000259" key="10">
    <source>
        <dbReference type="Pfam" id="PF00925"/>
    </source>
</evidence>
<keyword evidence="7" id="KW-0342">GTP-binding</keyword>
<evidence type="ECO:0000256" key="3">
    <source>
        <dbReference type="ARBA" id="ARBA00012762"/>
    </source>
</evidence>
<dbReference type="Proteomes" id="UP000268093">
    <property type="component" value="Unassembled WGS sequence"/>
</dbReference>
<dbReference type="GO" id="GO:0003935">
    <property type="term" value="F:GTP cyclohydrolase II activity"/>
    <property type="evidence" value="ECO:0007669"/>
    <property type="project" value="UniProtKB-EC"/>
</dbReference>
<evidence type="ECO:0000256" key="5">
    <source>
        <dbReference type="ARBA" id="ARBA00022741"/>
    </source>
</evidence>
<dbReference type="PANTHER" id="PTHR21327:SF29">
    <property type="entry name" value="GTP CYCLOHYDROLASE-2"/>
    <property type="match status" value="1"/>
</dbReference>
<dbReference type="NCBIfam" id="NF001591">
    <property type="entry name" value="PRK00393.1"/>
    <property type="match status" value="1"/>
</dbReference>
<dbReference type="Pfam" id="PF00925">
    <property type="entry name" value="GTP_cyclohydro2"/>
    <property type="match status" value="1"/>
</dbReference>
<dbReference type="SUPFAM" id="SSF142695">
    <property type="entry name" value="RibA-like"/>
    <property type="match status" value="1"/>
</dbReference>
<dbReference type="EMBL" id="RBNI01001666">
    <property type="protein sequence ID" value="RUP50140.1"/>
    <property type="molecule type" value="Genomic_DNA"/>
</dbReference>
<sequence length="370" mass="40720">MGAHSLDDTLIQDAPLDDDTPVSPAPSDDDDRYPPSARHNPYPSHTHQHPTPLHYAKTFLSLKPALVSALPTPSLFTPPTTPPPSNAASPQPNAAVGLGPLLVHCDVRARIPTMEGGEFFLHLYQNNRDGKEHLALVYGDDIRSRSLDAPRPGESEMDRVIRGAYHGRLRHVVTGSGSPLLSATHAVGYHVEVNSAKAEEVKIAEPPLVRIHSECYTGEVVHSGRCDCGDQLDEAMRLMQREGRGVIVYLRQEGRNIGLLDKLKAYNLQDLGYDTVSANLFLHHAPDERTYDIATAILADLGLTQVRLLTNNPDKIEQIEGDGVCVTERVPMAPRAWVQGKIDTHKELDLYLKVKVEKMGHIMDLPKALL</sequence>
<keyword evidence="5" id="KW-0547">Nucleotide-binding</keyword>
<comment type="catalytic activity">
    <reaction evidence="8">
        <text>GTP + 4 H2O = 2,5-diamino-6-hydroxy-4-(5-phosphoribosylamino)-pyrimidine + formate + 2 phosphate + 3 H(+)</text>
        <dbReference type="Rhea" id="RHEA:23704"/>
        <dbReference type="ChEBI" id="CHEBI:15377"/>
        <dbReference type="ChEBI" id="CHEBI:15378"/>
        <dbReference type="ChEBI" id="CHEBI:15740"/>
        <dbReference type="ChEBI" id="CHEBI:37565"/>
        <dbReference type="ChEBI" id="CHEBI:43474"/>
        <dbReference type="ChEBI" id="CHEBI:58614"/>
        <dbReference type="EC" id="3.5.4.25"/>
    </reaction>
</comment>
<dbReference type="InterPro" id="IPR000926">
    <property type="entry name" value="RibA"/>
</dbReference>
<keyword evidence="12" id="KW-1185">Reference proteome</keyword>
<dbReference type="InterPro" id="IPR032677">
    <property type="entry name" value="GTP_cyclohydro_II"/>
</dbReference>
<accession>A0A433DH23</accession>
<gene>
    <name evidence="11" type="ORF">BC936DRAFT_140229</name>
</gene>
<dbReference type="GO" id="GO:0005525">
    <property type="term" value="F:GTP binding"/>
    <property type="evidence" value="ECO:0007669"/>
    <property type="project" value="UniProtKB-KW"/>
</dbReference>
<evidence type="ECO:0000256" key="6">
    <source>
        <dbReference type="ARBA" id="ARBA00022801"/>
    </source>
</evidence>
<dbReference type="NCBIfam" id="TIGR00505">
    <property type="entry name" value="ribA"/>
    <property type="match status" value="1"/>
</dbReference>
<comment type="similarity">
    <text evidence="2">Belongs to the GTP cyclohydrolase II family.</text>
</comment>
<evidence type="ECO:0000313" key="11">
    <source>
        <dbReference type="EMBL" id="RUP50140.1"/>
    </source>
</evidence>
<evidence type="ECO:0000256" key="2">
    <source>
        <dbReference type="ARBA" id="ARBA00008131"/>
    </source>
</evidence>
<keyword evidence="4" id="KW-0686">Riboflavin biosynthesis</keyword>
<evidence type="ECO:0000256" key="7">
    <source>
        <dbReference type="ARBA" id="ARBA00023134"/>
    </source>
</evidence>
<feature type="region of interest" description="Disordered" evidence="9">
    <location>
        <begin position="73"/>
        <end position="93"/>
    </location>
</feature>
<dbReference type="GO" id="GO:0009231">
    <property type="term" value="P:riboflavin biosynthetic process"/>
    <property type="evidence" value="ECO:0007669"/>
    <property type="project" value="UniProtKB-KW"/>
</dbReference>
<dbReference type="OrthoDB" id="5569761at2759"/>
<evidence type="ECO:0000256" key="9">
    <source>
        <dbReference type="SAM" id="MobiDB-lite"/>
    </source>
</evidence>
<dbReference type="Gene3D" id="3.40.50.10990">
    <property type="entry name" value="GTP cyclohydrolase II"/>
    <property type="match status" value="1"/>
</dbReference>